<name>A0A5N6QES5_9ROSI</name>
<dbReference type="SUPFAM" id="SSF49899">
    <property type="entry name" value="Concanavalin A-like lectins/glucanases"/>
    <property type="match status" value="1"/>
</dbReference>
<evidence type="ECO:0000313" key="2">
    <source>
        <dbReference type="EMBL" id="KAE7996680.1"/>
    </source>
</evidence>
<evidence type="ECO:0000313" key="3">
    <source>
        <dbReference type="Proteomes" id="UP000327013"/>
    </source>
</evidence>
<proteinExistence type="predicted"/>
<dbReference type="AlphaFoldDB" id="A0A5N6QES5"/>
<gene>
    <name evidence="2" type="ORF">FH972_001381</name>
</gene>
<dbReference type="InterPro" id="IPR013320">
    <property type="entry name" value="ConA-like_dom_sf"/>
</dbReference>
<dbReference type="Proteomes" id="UP000327013">
    <property type="component" value="Chromosome 1"/>
</dbReference>
<reference evidence="2 3" key="1">
    <citation type="submission" date="2019-06" db="EMBL/GenBank/DDBJ databases">
        <title>A chromosomal-level reference genome of Carpinus fangiana (Coryloideae, Betulaceae).</title>
        <authorList>
            <person name="Yang X."/>
            <person name="Wang Z."/>
            <person name="Zhang L."/>
            <person name="Hao G."/>
            <person name="Liu J."/>
            <person name="Yang Y."/>
        </authorList>
    </citation>
    <scope>NUCLEOTIDE SEQUENCE [LARGE SCALE GENOMIC DNA]</scope>
    <source>
        <strain evidence="2">Cfa_2016G</strain>
        <tissue evidence="2">Leaf</tissue>
    </source>
</reference>
<keyword evidence="3" id="KW-1185">Reference proteome</keyword>
<dbReference type="Gene3D" id="2.60.120.200">
    <property type="match status" value="1"/>
</dbReference>
<evidence type="ECO:0000256" key="1">
    <source>
        <dbReference type="SAM" id="MobiDB-lite"/>
    </source>
</evidence>
<dbReference type="OrthoDB" id="2019747at2759"/>
<feature type="region of interest" description="Disordered" evidence="1">
    <location>
        <begin position="103"/>
        <end position="143"/>
    </location>
</feature>
<organism evidence="2 3">
    <name type="scientific">Carpinus fangiana</name>
    <dbReference type="NCBI Taxonomy" id="176857"/>
    <lineage>
        <taxon>Eukaryota</taxon>
        <taxon>Viridiplantae</taxon>
        <taxon>Streptophyta</taxon>
        <taxon>Embryophyta</taxon>
        <taxon>Tracheophyta</taxon>
        <taxon>Spermatophyta</taxon>
        <taxon>Magnoliopsida</taxon>
        <taxon>eudicotyledons</taxon>
        <taxon>Gunneridae</taxon>
        <taxon>Pentapetalae</taxon>
        <taxon>rosids</taxon>
        <taxon>fabids</taxon>
        <taxon>Fagales</taxon>
        <taxon>Betulaceae</taxon>
        <taxon>Carpinus</taxon>
    </lineage>
</organism>
<protein>
    <recommendedName>
        <fullName evidence="4">Legume lectin domain-containing protein</fullName>
    </recommendedName>
</protein>
<sequence>MVAVNNGLRCVKLTRPSISRFGLLMHDESFKFLDENHPTSFSTELSFSIFPINGDGNVDGLVLDFVLNGYWSKWLTTGGSFALSEENRFLSVGFDAKMDGNVGAVDDRSPSPTPRTSVSVSRKPIGESQLALSQGPRVGDDAGQVLLPNTRKHQEAVADGELDLADDVEAMPEEEVVVPVDRAAE</sequence>
<evidence type="ECO:0008006" key="4">
    <source>
        <dbReference type="Google" id="ProtNLM"/>
    </source>
</evidence>
<dbReference type="EMBL" id="CM017321">
    <property type="protein sequence ID" value="KAE7996680.1"/>
    <property type="molecule type" value="Genomic_DNA"/>
</dbReference>
<accession>A0A5N6QES5</accession>